<evidence type="ECO:0000313" key="2">
    <source>
        <dbReference type="Proteomes" id="UP000003163"/>
    </source>
</evidence>
<dbReference type="InParanoid" id="J8ZXT6"/>
<dbReference type="HOGENOM" id="CLU_330942_0_0_1"/>
<evidence type="ECO:0000313" key="1">
    <source>
        <dbReference type="EMBL" id="EJW04493.1"/>
    </source>
</evidence>
<dbReference type="AlphaFoldDB" id="J8ZXT6"/>
<accession>J8ZXT6</accession>
<dbReference type="VEuPathDB" id="MicrosporidiaDB:EDEG_01286"/>
<keyword evidence="2" id="KW-1185">Reference proteome</keyword>
<proteinExistence type="predicted"/>
<name>J8ZXT6_EDHAE</name>
<dbReference type="EMBL" id="AFBI03000018">
    <property type="protein sequence ID" value="EJW04493.1"/>
    <property type="molecule type" value="Genomic_DNA"/>
</dbReference>
<reference evidence="2" key="2">
    <citation type="submission" date="2015-07" db="EMBL/GenBank/DDBJ databases">
        <title>Contrasting host-pathogen interactions and genome evolution in two generalist and specialist microsporidian pathogens of mosquitoes.</title>
        <authorList>
            <consortium name="The Broad Institute Genomics Platform"/>
            <consortium name="The Broad Institute Genome Sequencing Center for Infectious Disease"/>
            <person name="Cuomo C.A."/>
            <person name="Sanscrainte N.D."/>
            <person name="Goldberg J.M."/>
            <person name="Heiman D."/>
            <person name="Young S."/>
            <person name="Zeng Q."/>
            <person name="Becnel J.J."/>
            <person name="Birren B.W."/>
        </authorList>
    </citation>
    <scope>NUCLEOTIDE SEQUENCE [LARGE SCALE GENOMIC DNA]</scope>
    <source>
        <strain evidence="2">USNM 41457</strain>
    </source>
</reference>
<comment type="caution">
    <text evidence="1">The sequence shown here is derived from an EMBL/GenBank/DDBJ whole genome shotgun (WGS) entry which is preliminary data.</text>
</comment>
<dbReference type="Proteomes" id="UP000003163">
    <property type="component" value="Unassembled WGS sequence"/>
</dbReference>
<sequence length="866" mass="103080">MLFQSLYNKKMHIKNFSVLNKDFFRILTKKKIVENLCVLSTSKFFKIMCCLICCVKCSNVEMPKSDKFVLPKMIYDAYRSMLTQKIDLDEERNAVLSLSFKNESPQNIDCTKNESDLLIKNVKNLFMCTSKFSLTIIYRSILEDPFFDVNNEETQYEYFYNELKKNLSNFDQKKILTNSHIQIYQQQFDIKELGNIMKILLNFNVIEKYGPFIENQQKYLIPEIIRSNTKEMRCVGFFTLNPFKEVEIQELLETICIKKTLGNTFQSQIHLYFLGKLNKMWETFEFQAILSKSIFKLHFEGKLYYSYLSNKRDSKENPQFHNVNIKISEKIEPIITDIHCYLLPERLFKKILDFDGKKIVLLSANNFKVSISANLIDNERIKIFLWRENNYKITTKIASLEEIVKICPAKHRKKVDSTHLSKILVRETPITTSDIYLRIKEGVFHSQNKNIRISFVDGIKIQLLNDYRKKYNHDCTKWILFLIDMLNFAIYPYKKEFNAKSTAMTKNFITYHNNHHEVKSTKILFSHTNYVLSYENILKKIFFYFHTSAKIFNVNVYKVLCQINTMRTYTNLLTGELYGMCDKTLEYLFDENSEIISIEKICNLKYNHHQQLNSSQEIHQHTHFKKIFSHFYLNINGLLDNKIKENSAENIVFEFKTLNDIRYLIQIKFKSFKGLEISFNQIETCLFKEVMRCICEYAGKTSFTYEIAISNTIYLKLLLRKLIINILNIYHETPDITLENIRNYIGEYFTLKEINQMISNYVNHKMYEKNRYNLRRKHEFCKFLSKETNFSAKNGRPSNSLEIQRNNIFELIKKSLTMGIYGMFYKSIIEVKICLIKSSDNIEYTEIVQKSQEFLNIIRSDDRMHY</sequence>
<gene>
    <name evidence="1" type="ORF">EDEG_01286</name>
</gene>
<reference evidence="1 2" key="1">
    <citation type="submission" date="2011-08" db="EMBL/GenBank/DDBJ databases">
        <authorList>
            <person name="Liu Z.J."/>
            <person name="Shi F.L."/>
            <person name="Lu J.Q."/>
            <person name="Li M."/>
            <person name="Wang Z.L."/>
        </authorList>
    </citation>
    <scope>NUCLEOTIDE SEQUENCE [LARGE SCALE GENOMIC DNA]</scope>
    <source>
        <strain evidence="1 2">USNM 41457</strain>
    </source>
</reference>
<organism evidence="1 2">
    <name type="scientific">Edhazardia aedis (strain USNM 41457)</name>
    <name type="common">Microsporidian parasite</name>
    <dbReference type="NCBI Taxonomy" id="1003232"/>
    <lineage>
        <taxon>Eukaryota</taxon>
        <taxon>Fungi</taxon>
        <taxon>Fungi incertae sedis</taxon>
        <taxon>Microsporidia</taxon>
        <taxon>Edhazardia</taxon>
    </lineage>
</organism>
<protein>
    <submittedName>
        <fullName evidence="1">Uncharacterized protein</fullName>
    </submittedName>
</protein>